<keyword evidence="3" id="KW-1185">Reference proteome</keyword>
<organism evidence="2 3">
    <name type="scientific">Morus notabilis</name>
    <dbReference type="NCBI Taxonomy" id="981085"/>
    <lineage>
        <taxon>Eukaryota</taxon>
        <taxon>Viridiplantae</taxon>
        <taxon>Streptophyta</taxon>
        <taxon>Embryophyta</taxon>
        <taxon>Tracheophyta</taxon>
        <taxon>Spermatophyta</taxon>
        <taxon>Magnoliopsida</taxon>
        <taxon>eudicotyledons</taxon>
        <taxon>Gunneridae</taxon>
        <taxon>Pentapetalae</taxon>
        <taxon>rosids</taxon>
        <taxon>fabids</taxon>
        <taxon>Rosales</taxon>
        <taxon>Moraceae</taxon>
        <taxon>Moreae</taxon>
        <taxon>Morus</taxon>
    </lineage>
</organism>
<name>W9T038_9ROSA</name>
<dbReference type="Proteomes" id="UP000030645">
    <property type="component" value="Unassembled WGS sequence"/>
</dbReference>
<protein>
    <submittedName>
        <fullName evidence="2">Uncharacterized protein</fullName>
    </submittedName>
</protein>
<keyword evidence="1" id="KW-0472">Membrane</keyword>
<proteinExistence type="predicted"/>
<evidence type="ECO:0000313" key="2">
    <source>
        <dbReference type="EMBL" id="EXC34983.1"/>
    </source>
</evidence>
<keyword evidence="1" id="KW-1133">Transmembrane helix</keyword>
<accession>W9T038</accession>
<dbReference type="AlphaFoldDB" id="W9T038"/>
<feature type="transmembrane region" description="Helical" evidence="1">
    <location>
        <begin position="64"/>
        <end position="82"/>
    </location>
</feature>
<sequence>MCTSHHLWEKHLKQKWGKVLVEYAYQQWQSKLTFYLVLVLDSTGVPEYPSEDRERTEVGGMPLLVIWSIVMVVRITAVVSTVRKLIPFIRVVESSDKAPVP</sequence>
<reference evidence="3" key="1">
    <citation type="submission" date="2013-01" db="EMBL/GenBank/DDBJ databases">
        <title>Draft Genome Sequence of a Mulberry Tree, Morus notabilis C.K. Schneid.</title>
        <authorList>
            <person name="He N."/>
            <person name="Zhao S."/>
        </authorList>
    </citation>
    <scope>NUCLEOTIDE SEQUENCE</scope>
</reference>
<dbReference type="EMBL" id="KE346353">
    <property type="protein sequence ID" value="EXC34983.1"/>
    <property type="molecule type" value="Genomic_DNA"/>
</dbReference>
<gene>
    <name evidence="2" type="ORF">L484_014710</name>
</gene>
<keyword evidence="1" id="KW-0812">Transmembrane</keyword>
<evidence type="ECO:0000256" key="1">
    <source>
        <dbReference type="SAM" id="Phobius"/>
    </source>
</evidence>
<evidence type="ECO:0000313" key="3">
    <source>
        <dbReference type="Proteomes" id="UP000030645"/>
    </source>
</evidence>